<dbReference type="NCBIfam" id="TIGR00097">
    <property type="entry name" value="HMP-P_kinase"/>
    <property type="match status" value="1"/>
</dbReference>
<dbReference type="InterPro" id="IPR004399">
    <property type="entry name" value="HMP/HMP-P_kinase_dom"/>
</dbReference>
<keyword evidence="7" id="KW-0808">Transferase</keyword>
<evidence type="ECO:0000259" key="6">
    <source>
        <dbReference type="Pfam" id="PF08543"/>
    </source>
</evidence>
<reference evidence="7 8" key="1">
    <citation type="submission" date="2019-10" db="EMBL/GenBank/DDBJ databases">
        <title>Genome sequence of Luteimicrobium xylanilyticum HY-24.</title>
        <authorList>
            <person name="Kim D.Y."/>
            <person name="Park H.-Y."/>
        </authorList>
    </citation>
    <scope>NUCLEOTIDE SEQUENCE [LARGE SCALE GENOMIC DNA]</scope>
    <source>
        <strain evidence="7 8">HY-24</strain>
    </source>
</reference>
<dbReference type="KEGG" id="lxl:KDY119_01550"/>
<keyword evidence="5" id="KW-0784">Thiamine biosynthesis</keyword>
<dbReference type="GO" id="GO:0005829">
    <property type="term" value="C:cytosol"/>
    <property type="evidence" value="ECO:0007669"/>
    <property type="project" value="TreeGrafter"/>
</dbReference>
<comment type="catalytic activity">
    <reaction evidence="1">
        <text>4-amino-5-hydroxymethyl-2-methylpyrimidine + ATP = 4-amino-2-methyl-5-(phosphooxymethyl)pyrimidine + ADP + H(+)</text>
        <dbReference type="Rhea" id="RHEA:23096"/>
        <dbReference type="ChEBI" id="CHEBI:15378"/>
        <dbReference type="ChEBI" id="CHEBI:16892"/>
        <dbReference type="ChEBI" id="CHEBI:30616"/>
        <dbReference type="ChEBI" id="CHEBI:58354"/>
        <dbReference type="ChEBI" id="CHEBI:456216"/>
        <dbReference type="EC" id="2.7.1.49"/>
    </reaction>
</comment>
<name>A0A5P9Q9E6_9MICO</name>
<dbReference type="OrthoDB" id="34166at2"/>
<comment type="pathway">
    <text evidence="4">Cofactor biosynthesis; thiamine diphosphate biosynthesis; 4-amino-2-methyl-5-diphosphomethylpyrimidine from 5-amino-1-(5-phospho-D-ribosyl)imidazole: step 3/3.</text>
</comment>
<dbReference type="GO" id="GO:0009228">
    <property type="term" value="P:thiamine biosynthetic process"/>
    <property type="evidence" value="ECO:0007669"/>
    <property type="project" value="UniProtKB-KW"/>
</dbReference>
<dbReference type="SUPFAM" id="SSF53613">
    <property type="entry name" value="Ribokinase-like"/>
    <property type="match status" value="1"/>
</dbReference>
<dbReference type="AlphaFoldDB" id="A0A5P9Q9E6"/>
<dbReference type="Gene3D" id="3.40.1190.20">
    <property type="match status" value="1"/>
</dbReference>
<dbReference type="InterPro" id="IPR013749">
    <property type="entry name" value="PM/HMP-P_kinase-1"/>
</dbReference>
<dbReference type="Proteomes" id="UP000326702">
    <property type="component" value="Chromosome"/>
</dbReference>
<evidence type="ECO:0000256" key="1">
    <source>
        <dbReference type="ARBA" id="ARBA00000151"/>
    </source>
</evidence>
<dbReference type="UniPathway" id="UPA00060">
    <property type="reaction ID" value="UER00138"/>
</dbReference>
<evidence type="ECO:0000313" key="7">
    <source>
        <dbReference type="EMBL" id="QFU98044.1"/>
    </source>
</evidence>
<evidence type="ECO:0000256" key="3">
    <source>
        <dbReference type="ARBA" id="ARBA00003848"/>
    </source>
</evidence>
<dbReference type="PANTHER" id="PTHR20858">
    <property type="entry name" value="PHOSPHOMETHYLPYRIMIDINE KINASE"/>
    <property type="match status" value="1"/>
</dbReference>
<sequence length="291" mass="29288">MTVGSRPRVLTIAGTDPTGGAGVAADLKTFAAHGAYGMAIVTALVAQNTRGVRSVYDPPVQVLAAQLDAVSDDVTIDAVKIGLVGSAAYARAIGAWLDRVGPPHVVLDPVLGASAAGRPLLGRGERADETLAALRELAARADVVTPNVAELAALVGAPPPASGTEILGLARTLAGSLGTRVVVTGGHLGGRRSPDTLVAPSGAVVTVDGERVETAHTHGTGCALSSALAALRPVRPSWEAALRDAKTWLTGALRDGGRLDVGRGPGPVDHLHGVPVPLRVLSTVPTPPDGD</sequence>
<keyword evidence="8" id="KW-1185">Reference proteome</keyword>
<accession>A0A5P9Q9E6</accession>
<dbReference type="EMBL" id="CP045529">
    <property type="protein sequence ID" value="QFU98044.1"/>
    <property type="molecule type" value="Genomic_DNA"/>
</dbReference>
<evidence type="ECO:0000256" key="5">
    <source>
        <dbReference type="ARBA" id="ARBA00022977"/>
    </source>
</evidence>
<evidence type="ECO:0000256" key="4">
    <source>
        <dbReference type="ARBA" id="ARBA00004769"/>
    </source>
</evidence>
<gene>
    <name evidence="7" type="primary">thiD</name>
    <name evidence="7" type="ORF">KDY119_01550</name>
</gene>
<dbReference type="CDD" id="cd01169">
    <property type="entry name" value="HMPP_kinase"/>
    <property type="match status" value="1"/>
</dbReference>
<dbReference type="EC" id="2.7.4.7" evidence="7"/>
<dbReference type="GO" id="GO:0009229">
    <property type="term" value="P:thiamine diphosphate biosynthetic process"/>
    <property type="evidence" value="ECO:0007669"/>
    <property type="project" value="UniProtKB-UniPathway"/>
</dbReference>
<proteinExistence type="predicted"/>
<dbReference type="GO" id="GO:0008902">
    <property type="term" value="F:hydroxymethylpyrimidine kinase activity"/>
    <property type="evidence" value="ECO:0007669"/>
    <property type="project" value="UniProtKB-EC"/>
</dbReference>
<keyword evidence="7" id="KW-0418">Kinase</keyword>
<organism evidence="7 8">
    <name type="scientific">Luteimicrobium xylanilyticum</name>
    <dbReference type="NCBI Taxonomy" id="1133546"/>
    <lineage>
        <taxon>Bacteria</taxon>
        <taxon>Bacillati</taxon>
        <taxon>Actinomycetota</taxon>
        <taxon>Actinomycetes</taxon>
        <taxon>Micrococcales</taxon>
        <taxon>Luteimicrobium</taxon>
    </lineage>
</organism>
<evidence type="ECO:0000256" key="2">
    <source>
        <dbReference type="ARBA" id="ARBA00000565"/>
    </source>
</evidence>
<dbReference type="Pfam" id="PF08543">
    <property type="entry name" value="Phos_pyr_kin"/>
    <property type="match status" value="1"/>
</dbReference>
<evidence type="ECO:0000313" key="8">
    <source>
        <dbReference type="Proteomes" id="UP000326702"/>
    </source>
</evidence>
<comment type="function">
    <text evidence="3">Catalyzes the phosphorylation of hydroxymethylpyrimidine phosphate (HMP-P) to HMP-PP, and of HMP to HMP-P.</text>
</comment>
<dbReference type="InterPro" id="IPR029056">
    <property type="entry name" value="Ribokinase-like"/>
</dbReference>
<comment type="catalytic activity">
    <reaction evidence="2">
        <text>4-amino-2-methyl-5-(phosphooxymethyl)pyrimidine + ATP = 4-amino-2-methyl-5-(diphosphooxymethyl)pyrimidine + ADP</text>
        <dbReference type="Rhea" id="RHEA:19893"/>
        <dbReference type="ChEBI" id="CHEBI:30616"/>
        <dbReference type="ChEBI" id="CHEBI:57841"/>
        <dbReference type="ChEBI" id="CHEBI:58354"/>
        <dbReference type="ChEBI" id="CHEBI:456216"/>
        <dbReference type="EC" id="2.7.4.7"/>
    </reaction>
</comment>
<dbReference type="EC" id="2.7.1.49" evidence="7"/>
<dbReference type="PANTHER" id="PTHR20858:SF17">
    <property type="entry name" value="HYDROXYMETHYLPYRIMIDINE_PHOSPHOMETHYLPYRIMIDINE KINASE THI20-RELATED"/>
    <property type="match status" value="1"/>
</dbReference>
<dbReference type="RefSeq" id="WP_153022151.1">
    <property type="nucleotide sequence ID" value="NZ_BAABIH010000028.1"/>
</dbReference>
<protein>
    <submittedName>
        <fullName evidence="7">Hydroxymethylpyrimidine kinase</fullName>
        <ecNumber evidence="7">2.7.1.49</ecNumber>
        <ecNumber evidence="7">2.7.4.7</ecNumber>
    </submittedName>
</protein>
<dbReference type="GO" id="GO:0008972">
    <property type="term" value="F:phosphomethylpyrimidine kinase activity"/>
    <property type="evidence" value="ECO:0007669"/>
    <property type="project" value="UniProtKB-EC"/>
</dbReference>
<feature type="domain" description="Pyridoxamine kinase/Phosphomethylpyrimidine kinase" evidence="6">
    <location>
        <begin position="16"/>
        <end position="269"/>
    </location>
</feature>